<evidence type="ECO:0000313" key="2">
    <source>
        <dbReference type="Proteomes" id="UP000005475"/>
    </source>
</evidence>
<organism evidence="1 2">
    <name type="scientific">Bacteroides ovatus (strain ATCC 8483 / DSM 1896 / JCM 5824 / BCRC 10623 / CCUG 4943 / NCTC 11153)</name>
    <dbReference type="NCBI Taxonomy" id="411476"/>
    <lineage>
        <taxon>Bacteria</taxon>
        <taxon>Pseudomonadati</taxon>
        <taxon>Bacteroidota</taxon>
        <taxon>Bacteroidia</taxon>
        <taxon>Bacteroidales</taxon>
        <taxon>Bacteroidaceae</taxon>
        <taxon>Bacteroides</taxon>
    </lineage>
</organism>
<proteinExistence type="predicted"/>
<protein>
    <submittedName>
        <fullName evidence="1">Uncharacterized protein</fullName>
    </submittedName>
</protein>
<reference evidence="2" key="2">
    <citation type="submission" date="2007-04" db="EMBL/GenBank/DDBJ databases">
        <title>Draft genome sequence of Bacteroides ovatus (ATCC 8483).</title>
        <authorList>
            <person name="Sudarsanam P."/>
            <person name="Ley R."/>
            <person name="Guruge J."/>
            <person name="Turnbaugh P.J."/>
            <person name="Mahowald M."/>
            <person name="Liep D."/>
            <person name="Gordon J."/>
        </authorList>
    </citation>
    <scope>NUCLEOTIDE SEQUENCE [LARGE SCALE GENOMIC DNA]</scope>
    <source>
        <strain evidence="2">ATCC 8483 / DSM 1896 / JCM 5824 / BCRC 10623 / CCUG 4943 / NCTC 11153</strain>
    </source>
</reference>
<sequence length="35" mass="4167">MGLITHIPSILLQRIKILQYFYLSTFQYLFSFITG</sequence>
<gene>
    <name evidence="1" type="ORF">BACOVA_05395</name>
</gene>
<accession>A0AAN3D5I3</accession>
<name>A0AAN3D5I3_BACO1</name>
<evidence type="ECO:0000313" key="1">
    <source>
        <dbReference type="EMBL" id="EDO09532.1"/>
    </source>
</evidence>
<comment type="caution">
    <text evidence="1">The sequence shown here is derived from an EMBL/GenBank/DDBJ whole genome shotgun (WGS) entry which is preliminary data.</text>
</comment>
<dbReference type="EMBL" id="AAXF02000054">
    <property type="protein sequence ID" value="EDO09532.1"/>
    <property type="molecule type" value="Genomic_DNA"/>
</dbReference>
<dbReference type="AlphaFoldDB" id="A0AAN3D5I3"/>
<reference evidence="1 2" key="1">
    <citation type="submission" date="2007-03" db="EMBL/GenBank/DDBJ databases">
        <authorList>
            <person name="Fulton L."/>
            <person name="Clifton S."/>
            <person name="Fulton B."/>
            <person name="Xu J."/>
            <person name="Minx P."/>
            <person name="Pepin K.H."/>
            <person name="Johnson M."/>
            <person name="Thiruvilangam P."/>
            <person name="Bhonagiri V."/>
            <person name="Nash W.E."/>
            <person name="Mardis E.R."/>
            <person name="Wilson R.K."/>
        </authorList>
    </citation>
    <scope>NUCLEOTIDE SEQUENCE [LARGE SCALE GENOMIC DNA]</scope>
    <source>
        <strain evidence="2">ATCC 8483 / DSM 1896 / JCM 5824 / BCRC 10623 / CCUG 4943 / NCTC 11153</strain>
    </source>
</reference>
<dbReference type="Proteomes" id="UP000005475">
    <property type="component" value="Unassembled WGS sequence"/>
</dbReference>